<dbReference type="AlphaFoldDB" id="A0A7W5FIQ6"/>
<keyword evidence="3" id="KW-1185">Reference proteome</keyword>
<dbReference type="Pfam" id="PF13360">
    <property type="entry name" value="PQQ_2"/>
    <property type="match status" value="1"/>
</dbReference>
<dbReference type="InterPro" id="IPR015943">
    <property type="entry name" value="WD40/YVTN_repeat-like_dom_sf"/>
</dbReference>
<feature type="domain" description="Pyrrolo-quinoline quinone repeat" evidence="1">
    <location>
        <begin position="154"/>
        <end position="286"/>
    </location>
</feature>
<name>A0A7W5FIQ6_9ACTN</name>
<protein>
    <recommendedName>
        <fullName evidence="1">Pyrrolo-quinoline quinone repeat domain-containing protein</fullName>
    </recommendedName>
</protein>
<evidence type="ECO:0000313" key="3">
    <source>
        <dbReference type="Proteomes" id="UP000590749"/>
    </source>
</evidence>
<reference evidence="2 3" key="1">
    <citation type="submission" date="2020-08" db="EMBL/GenBank/DDBJ databases">
        <title>Genomic Encyclopedia of Type Strains, Phase III (KMG-III): the genomes of soil and plant-associated and newly described type strains.</title>
        <authorList>
            <person name="Whitman W."/>
        </authorList>
    </citation>
    <scope>NUCLEOTIDE SEQUENCE [LARGE SCALE GENOMIC DNA]</scope>
    <source>
        <strain evidence="2 3">CECT 3287</strain>
    </source>
</reference>
<gene>
    <name evidence="2" type="ORF">FHR83_007701</name>
</gene>
<dbReference type="InterPro" id="IPR002372">
    <property type="entry name" value="PQQ_rpt_dom"/>
</dbReference>
<organism evidence="2 3">
    <name type="scientific">Actinoplanes campanulatus</name>
    <dbReference type="NCBI Taxonomy" id="113559"/>
    <lineage>
        <taxon>Bacteria</taxon>
        <taxon>Bacillati</taxon>
        <taxon>Actinomycetota</taxon>
        <taxon>Actinomycetes</taxon>
        <taxon>Micromonosporales</taxon>
        <taxon>Micromonosporaceae</taxon>
        <taxon>Actinoplanes</taxon>
    </lineage>
</organism>
<evidence type="ECO:0000259" key="1">
    <source>
        <dbReference type="Pfam" id="PF13360"/>
    </source>
</evidence>
<dbReference type="Gene3D" id="2.130.10.10">
    <property type="entry name" value="YVTN repeat-like/Quinoprotein amine dehydrogenase"/>
    <property type="match status" value="1"/>
</dbReference>
<accession>A0A7W5FIQ6</accession>
<dbReference type="EMBL" id="JACHXF010000022">
    <property type="protein sequence ID" value="MBB3099983.1"/>
    <property type="molecule type" value="Genomic_DNA"/>
</dbReference>
<comment type="caution">
    <text evidence="2">The sequence shown here is derived from an EMBL/GenBank/DDBJ whole genome shotgun (WGS) entry which is preliminary data.</text>
</comment>
<evidence type="ECO:0000313" key="2">
    <source>
        <dbReference type="EMBL" id="MBB3099983.1"/>
    </source>
</evidence>
<proteinExistence type="predicted"/>
<dbReference type="Proteomes" id="UP000590749">
    <property type="component" value="Unassembled WGS sequence"/>
</dbReference>
<dbReference type="RefSeq" id="WP_183226055.1">
    <property type="nucleotide sequence ID" value="NZ_BMPW01000012.1"/>
</dbReference>
<dbReference type="SUPFAM" id="SSF50998">
    <property type="entry name" value="Quinoprotein alcohol dehydrogenase-like"/>
    <property type="match status" value="1"/>
</dbReference>
<sequence length="381" mass="40668">MIIDLDVPGPPPDPVRRPRHWRPASALVLALALLLGPDHLERPVPPLERVATTETATGSWLLTDDTVYSTRTLANGRVDVLAHDLTTNRLRWRRQTEWFGAMPALSVSGSAVVVGGNMGGAPVVADTRTGADAATGLQAALPAGDAVVLWDEESRLGLRDPATNEVAWRRPFHQAPESAAADGRYLVVLEETGGAVTLRRSDGRVAGRNDQASPSGEPSEIRIVGDHAYLLGEYALTALHLPDLTEMWTVRSVIPKFVDPCGTHICVSGGGGLHALNPEDGSVTWTDLHWKSWTDGFALTVDGEATLLDPETGAVRTGLGPGLPLGDLLLRPTGDGLRLIDWHTGQTRGAISGTLSTACRRTGVHLACQQSDGLIQVWRLP</sequence>
<dbReference type="InterPro" id="IPR011047">
    <property type="entry name" value="Quinoprotein_ADH-like_sf"/>
</dbReference>